<evidence type="ECO:0000256" key="3">
    <source>
        <dbReference type="ARBA" id="ARBA00005862"/>
    </source>
</evidence>
<dbReference type="InterPro" id="IPR036134">
    <property type="entry name" value="Crypto/Photolyase_FAD-like_sf"/>
</dbReference>
<dbReference type="SUPFAM" id="SSF52425">
    <property type="entry name" value="Cryptochrome/photolyase, N-terminal domain"/>
    <property type="match status" value="1"/>
</dbReference>
<evidence type="ECO:0000313" key="16">
    <source>
        <dbReference type="EMBL" id="CAL4122931.1"/>
    </source>
</evidence>
<protein>
    <recommendedName>
        <fullName evidence="4">Cryptochrome-1</fullName>
    </recommendedName>
</protein>
<dbReference type="GO" id="GO:0043153">
    <property type="term" value="P:entrainment of circadian clock by photoperiod"/>
    <property type="evidence" value="ECO:0007669"/>
    <property type="project" value="TreeGrafter"/>
</dbReference>
<dbReference type="PANTHER" id="PTHR11455">
    <property type="entry name" value="CRYPTOCHROME"/>
    <property type="match status" value="1"/>
</dbReference>
<sequence length="525" mass="59836">MTVVSVHWFRLDLRLHDNPALLASIKDCDKFIAVFINDDFTGGLRGAGYNRAQFLTQALNDLNDQIRAVGGYLHILKGQPSEIFRSLHAEVGITRISFEQESEAIWQDRDDAVRQVAAELGIELLEEVSHTLWNPFDVLAANGDTPPLTYDMFLQVTSCLREPDHPVPNPEWDDVLFAEITEHLATRLKLYNGVPTPEQLGYFPEGKEEMQYLGGETHALNLLKRRLSIDEEAFMDSFIPTELINPDLLAPPMSMIPAISIGCLSVRKFYWDIQDVYFKLYGGSSPTINILIAEVIWREFFICSSIHNPNFDKIEGNPVCIPIPWQSNNKLLSAWRDGRTGYPFIDACMRQLRKEGYMHHACRAAVACFLTSGDLFISWEEGQRVFSKYLIDVEWSPCAGSWMLLSSSAFDNQLDSSICCPVNYGRRLDPTGDYIRRYVPELSSLPKDYLFEPWLAPLSIQENNACLLGTDYPHRIIMHKVASKQNNKILSHISQDMSDFEVDYPDPLLHPFFLCLPQSCYHNVL</sequence>
<dbReference type="PROSITE" id="PS51645">
    <property type="entry name" value="PHR_CRY_ALPHA_BETA"/>
    <property type="match status" value="1"/>
</dbReference>
<keyword evidence="7 13" id="KW-0285">Flavoprotein</keyword>
<dbReference type="Gene3D" id="1.25.40.80">
    <property type="match status" value="1"/>
</dbReference>
<evidence type="ECO:0000256" key="11">
    <source>
        <dbReference type="ARBA" id="ARBA00023170"/>
    </source>
</evidence>
<dbReference type="PRINTS" id="PR00147">
    <property type="entry name" value="DNAPHOTLYASE"/>
</dbReference>
<evidence type="ECO:0000256" key="9">
    <source>
        <dbReference type="ARBA" id="ARBA00022827"/>
    </source>
</evidence>
<proteinExistence type="inferred from homology"/>
<comment type="caution">
    <text evidence="16">The sequence shown here is derived from an EMBL/GenBank/DDBJ whole genome shotgun (WGS) entry which is preliminary data.</text>
</comment>
<evidence type="ECO:0000256" key="10">
    <source>
        <dbReference type="ARBA" id="ARBA00023108"/>
    </source>
</evidence>
<comment type="similarity">
    <text evidence="3">Belongs to the DNA photolyase class-1 family.</text>
</comment>
<feature type="site" description="Electron transfer via tryptophanyl radical" evidence="14">
    <location>
        <position position="379"/>
    </location>
</feature>
<dbReference type="Pfam" id="PF00875">
    <property type="entry name" value="DNA_photolyase"/>
    <property type="match status" value="1"/>
</dbReference>
<dbReference type="InterPro" id="IPR002081">
    <property type="entry name" value="Cryptochrome/DNA_photolyase_1"/>
</dbReference>
<dbReference type="GO" id="GO:0032922">
    <property type="term" value="P:circadian regulation of gene expression"/>
    <property type="evidence" value="ECO:0007669"/>
    <property type="project" value="TreeGrafter"/>
</dbReference>
<comment type="cofactor">
    <cofactor evidence="13">
        <name>FAD</name>
        <dbReference type="ChEBI" id="CHEBI:57692"/>
    </cofactor>
    <text evidence="13">Binds 1 FAD per subunit.</text>
</comment>
<dbReference type="InterPro" id="IPR036155">
    <property type="entry name" value="Crypto/Photolyase_N_sf"/>
</dbReference>
<evidence type="ECO:0000259" key="15">
    <source>
        <dbReference type="PROSITE" id="PS51645"/>
    </source>
</evidence>
<dbReference type="Gene3D" id="3.40.50.620">
    <property type="entry name" value="HUPs"/>
    <property type="match status" value="1"/>
</dbReference>
<evidence type="ECO:0000256" key="5">
    <source>
        <dbReference type="ARBA" id="ARBA00022490"/>
    </source>
</evidence>
<dbReference type="GO" id="GO:0003677">
    <property type="term" value="F:DNA binding"/>
    <property type="evidence" value="ECO:0007669"/>
    <property type="project" value="TreeGrafter"/>
</dbReference>
<keyword evidence="12" id="KW-0539">Nucleus</keyword>
<gene>
    <name evidence="16" type="ORF">MNOR_LOCUS23640</name>
</gene>
<evidence type="ECO:0000256" key="7">
    <source>
        <dbReference type="ARBA" id="ARBA00022630"/>
    </source>
</evidence>
<keyword evidence="10" id="KW-0090">Biological rhythms</keyword>
<feature type="binding site" evidence="13">
    <location>
        <begin position="294"/>
        <end position="301"/>
    </location>
    <ligand>
        <name>FAD</name>
        <dbReference type="ChEBI" id="CHEBI:57692"/>
    </ligand>
</feature>
<organism evidence="16 17">
    <name type="scientific">Meganyctiphanes norvegica</name>
    <name type="common">Northern krill</name>
    <name type="synonym">Thysanopoda norvegica</name>
    <dbReference type="NCBI Taxonomy" id="48144"/>
    <lineage>
        <taxon>Eukaryota</taxon>
        <taxon>Metazoa</taxon>
        <taxon>Ecdysozoa</taxon>
        <taxon>Arthropoda</taxon>
        <taxon>Crustacea</taxon>
        <taxon>Multicrustacea</taxon>
        <taxon>Malacostraca</taxon>
        <taxon>Eumalacostraca</taxon>
        <taxon>Eucarida</taxon>
        <taxon>Euphausiacea</taxon>
        <taxon>Euphausiidae</taxon>
        <taxon>Meganyctiphanes</taxon>
    </lineage>
</organism>
<dbReference type="Pfam" id="PF03441">
    <property type="entry name" value="FAD_binding_7"/>
    <property type="match status" value="1"/>
</dbReference>
<feature type="site" description="Electron transfer via tryptophanyl radical" evidence="14">
    <location>
        <position position="325"/>
    </location>
</feature>
<evidence type="ECO:0000256" key="8">
    <source>
        <dbReference type="ARBA" id="ARBA00022741"/>
    </source>
</evidence>
<dbReference type="AlphaFoldDB" id="A0AAV2RG09"/>
<keyword evidence="17" id="KW-1185">Reference proteome</keyword>
<dbReference type="InterPro" id="IPR005101">
    <property type="entry name" value="Cryptochr/Photolyase_FAD-bd"/>
</dbReference>
<dbReference type="Gene3D" id="1.10.579.10">
    <property type="entry name" value="DNA Cyclobutane Dipyrimidine Photolyase, subunit A, domain 3"/>
    <property type="match status" value="1"/>
</dbReference>
<keyword evidence="11" id="KW-0675">Receptor</keyword>
<keyword evidence="6" id="KW-0678">Repressor</keyword>
<evidence type="ECO:0000256" key="1">
    <source>
        <dbReference type="ARBA" id="ARBA00004123"/>
    </source>
</evidence>
<feature type="domain" description="Photolyase/cryptochrome alpha/beta" evidence="15">
    <location>
        <begin position="3"/>
        <end position="132"/>
    </location>
</feature>
<comment type="subcellular location">
    <subcellularLocation>
        <location evidence="2">Cytoplasm</location>
        <location evidence="2">Perinuclear region</location>
    </subcellularLocation>
    <subcellularLocation>
        <location evidence="1">Nucleus</location>
    </subcellularLocation>
</comment>
<evidence type="ECO:0000256" key="12">
    <source>
        <dbReference type="ARBA" id="ARBA00023242"/>
    </source>
</evidence>
<keyword evidence="9 13" id="KW-0274">FAD</keyword>
<evidence type="ECO:0000256" key="2">
    <source>
        <dbReference type="ARBA" id="ARBA00004556"/>
    </source>
</evidence>
<dbReference type="Proteomes" id="UP001497623">
    <property type="component" value="Unassembled WGS sequence"/>
</dbReference>
<dbReference type="PANTHER" id="PTHR11455:SF17">
    <property type="entry name" value="CRYPTOCHROME-1"/>
    <property type="match status" value="1"/>
</dbReference>
<feature type="site" description="Electron transfer via tryptophanyl radical" evidence="14">
    <location>
        <position position="402"/>
    </location>
</feature>
<dbReference type="GO" id="GO:0048471">
    <property type="term" value="C:perinuclear region of cytoplasm"/>
    <property type="evidence" value="ECO:0007669"/>
    <property type="project" value="UniProtKB-SubCell"/>
</dbReference>
<evidence type="ECO:0000313" key="17">
    <source>
        <dbReference type="Proteomes" id="UP001497623"/>
    </source>
</evidence>
<evidence type="ECO:0000256" key="13">
    <source>
        <dbReference type="PIRSR" id="PIRSR602081-1"/>
    </source>
</evidence>
<dbReference type="InterPro" id="IPR014729">
    <property type="entry name" value="Rossmann-like_a/b/a_fold"/>
</dbReference>
<accession>A0AAV2RG09</accession>
<dbReference type="EMBL" id="CAXKWB010021023">
    <property type="protein sequence ID" value="CAL4122931.1"/>
    <property type="molecule type" value="Genomic_DNA"/>
</dbReference>
<dbReference type="GO" id="GO:0071949">
    <property type="term" value="F:FAD binding"/>
    <property type="evidence" value="ECO:0007669"/>
    <property type="project" value="TreeGrafter"/>
</dbReference>
<dbReference type="SUPFAM" id="SSF48173">
    <property type="entry name" value="Cryptochrome/photolyase FAD-binding domain"/>
    <property type="match status" value="1"/>
</dbReference>
<evidence type="ECO:0000256" key="14">
    <source>
        <dbReference type="PIRSR" id="PIRSR602081-2"/>
    </source>
</evidence>
<dbReference type="GO" id="GO:0005634">
    <property type="term" value="C:nucleus"/>
    <property type="evidence" value="ECO:0007669"/>
    <property type="project" value="UniProtKB-SubCell"/>
</dbReference>
<keyword evidence="5" id="KW-0963">Cytoplasm</keyword>
<keyword evidence="8" id="KW-0547">Nucleotide-binding</keyword>
<dbReference type="InterPro" id="IPR006050">
    <property type="entry name" value="DNA_photolyase_N"/>
</dbReference>
<dbReference type="GO" id="GO:0045892">
    <property type="term" value="P:negative regulation of DNA-templated transcription"/>
    <property type="evidence" value="ECO:0007669"/>
    <property type="project" value="TreeGrafter"/>
</dbReference>
<reference evidence="16 17" key="1">
    <citation type="submission" date="2024-05" db="EMBL/GenBank/DDBJ databases">
        <authorList>
            <person name="Wallberg A."/>
        </authorList>
    </citation>
    <scope>NUCLEOTIDE SEQUENCE [LARGE SCALE GENOMIC DNA]</scope>
</reference>
<feature type="non-terminal residue" evidence="16">
    <location>
        <position position="525"/>
    </location>
</feature>
<evidence type="ECO:0000256" key="4">
    <source>
        <dbReference type="ARBA" id="ARBA00021159"/>
    </source>
</evidence>
<evidence type="ECO:0000256" key="6">
    <source>
        <dbReference type="ARBA" id="ARBA00022491"/>
    </source>
</evidence>
<name>A0AAV2RG09_MEGNR</name>